<name>A0A5C6ALA1_9BACT</name>
<feature type="transmembrane region" description="Helical" evidence="2">
    <location>
        <begin position="171"/>
        <end position="196"/>
    </location>
</feature>
<evidence type="ECO:0000313" key="3">
    <source>
        <dbReference type="EMBL" id="TWU00181.1"/>
    </source>
</evidence>
<dbReference type="Proteomes" id="UP000317421">
    <property type="component" value="Unassembled WGS sequence"/>
</dbReference>
<comment type="caution">
    <text evidence="3">The sequence shown here is derived from an EMBL/GenBank/DDBJ whole genome shotgun (WGS) entry which is preliminary data.</text>
</comment>
<keyword evidence="2" id="KW-0472">Membrane</keyword>
<keyword evidence="2" id="KW-0812">Transmembrane</keyword>
<evidence type="ECO:0000313" key="4">
    <source>
        <dbReference type="Proteomes" id="UP000317421"/>
    </source>
</evidence>
<protein>
    <submittedName>
        <fullName evidence="3">Succinate dehydrogenase cytochrome b558 subunit</fullName>
    </submittedName>
</protein>
<reference evidence="3 4" key="1">
    <citation type="submission" date="2019-02" db="EMBL/GenBank/DDBJ databases">
        <title>Deep-cultivation of Planctomycetes and their phenomic and genomic characterization uncovers novel biology.</title>
        <authorList>
            <person name="Wiegand S."/>
            <person name="Jogler M."/>
            <person name="Boedeker C."/>
            <person name="Pinto D."/>
            <person name="Vollmers J."/>
            <person name="Rivas-Marin E."/>
            <person name="Kohn T."/>
            <person name="Peeters S.H."/>
            <person name="Heuer A."/>
            <person name="Rast P."/>
            <person name="Oberbeckmann S."/>
            <person name="Bunk B."/>
            <person name="Jeske O."/>
            <person name="Meyerdierks A."/>
            <person name="Storesund J.E."/>
            <person name="Kallscheuer N."/>
            <person name="Luecker S."/>
            <person name="Lage O.M."/>
            <person name="Pohl T."/>
            <person name="Merkel B.J."/>
            <person name="Hornburger P."/>
            <person name="Mueller R.-W."/>
            <person name="Bruemmer F."/>
            <person name="Labrenz M."/>
            <person name="Spormann A.M."/>
            <person name="Op Den Camp H."/>
            <person name="Overmann J."/>
            <person name="Amann R."/>
            <person name="Jetten M.S.M."/>
            <person name="Mascher T."/>
            <person name="Medema M.H."/>
            <person name="Devos D.P."/>
            <person name="Kaster A.-K."/>
            <person name="Ovreas L."/>
            <person name="Rohde M."/>
            <person name="Galperin M.Y."/>
            <person name="Jogler C."/>
        </authorList>
    </citation>
    <scope>NUCLEOTIDE SEQUENCE [LARGE SCALE GENOMIC DNA]</scope>
    <source>
        <strain evidence="3 4">Pla108</strain>
    </source>
</reference>
<feature type="compositionally biased region" description="Acidic residues" evidence="1">
    <location>
        <begin position="270"/>
        <end position="283"/>
    </location>
</feature>
<dbReference type="InterPro" id="IPR016002">
    <property type="entry name" value="Succ_DH_cyt_b558_Firmicute"/>
</dbReference>
<dbReference type="CDD" id="cd03497">
    <property type="entry name" value="SQR_TypeB_1_TM"/>
    <property type="match status" value="1"/>
</dbReference>
<dbReference type="GO" id="GO:0016020">
    <property type="term" value="C:membrane"/>
    <property type="evidence" value="ECO:0007669"/>
    <property type="project" value="InterPro"/>
</dbReference>
<dbReference type="Gene3D" id="1.20.1300.10">
    <property type="entry name" value="Fumarate reductase/succinate dehydrogenase, transmembrane subunit"/>
    <property type="match status" value="1"/>
</dbReference>
<feature type="transmembrane region" description="Helical" evidence="2">
    <location>
        <begin position="117"/>
        <end position="137"/>
    </location>
</feature>
<feature type="transmembrane region" description="Helical" evidence="2">
    <location>
        <begin position="208"/>
        <end position="233"/>
    </location>
</feature>
<dbReference type="AlphaFoldDB" id="A0A5C6ALA1"/>
<keyword evidence="2" id="KW-1133">Transmembrane helix</keyword>
<dbReference type="RefSeq" id="WP_231934297.1">
    <property type="nucleotide sequence ID" value="NZ_SJPR01000001.1"/>
</dbReference>
<dbReference type="InterPro" id="IPR034804">
    <property type="entry name" value="SQR/QFR_C/D"/>
</dbReference>
<evidence type="ECO:0000256" key="1">
    <source>
        <dbReference type="SAM" id="MobiDB-lite"/>
    </source>
</evidence>
<accession>A0A5C6ALA1</accession>
<organism evidence="3 4">
    <name type="scientific">Botrimarina colliarenosi</name>
    <dbReference type="NCBI Taxonomy" id="2528001"/>
    <lineage>
        <taxon>Bacteria</taxon>
        <taxon>Pseudomonadati</taxon>
        <taxon>Planctomycetota</taxon>
        <taxon>Planctomycetia</taxon>
        <taxon>Pirellulales</taxon>
        <taxon>Lacipirellulaceae</taxon>
        <taxon>Botrimarina</taxon>
    </lineage>
</organism>
<feature type="transmembrane region" description="Helical" evidence="2">
    <location>
        <begin position="25"/>
        <end position="44"/>
    </location>
</feature>
<dbReference type="SUPFAM" id="SSF81343">
    <property type="entry name" value="Fumarate reductase respiratory complex transmembrane subunits"/>
    <property type="match status" value="1"/>
</dbReference>
<gene>
    <name evidence="3" type="primary">sdhC</name>
    <name evidence="3" type="ORF">Pla108_11260</name>
</gene>
<feature type="region of interest" description="Disordered" evidence="1">
    <location>
        <begin position="261"/>
        <end position="283"/>
    </location>
</feature>
<keyword evidence="4" id="KW-1185">Reference proteome</keyword>
<proteinExistence type="predicted"/>
<feature type="transmembrane region" description="Helical" evidence="2">
    <location>
        <begin position="74"/>
        <end position="96"/>
    </location>
</feature>
<evidence type="ECO:0000256" key="2">
    <source>
        <dbReference type="SAM" id="Phobius"/>
    </source>
</evidence>
<sequence>MSVAAPVKATGLSFFERHEFLIRRLHSLSGLIPVGAFMCVHLTVNASVLNGPETFQENVYGIHALGKILPLVEWLFIFLPLLFHAAVGVWIITTGVPNTTHYAYGSNVRYTLQRATGMIALLFILYHVFHMHGWFQFDWWLAAAEPLGGHQFRPYNAPSTAGAALQNPLIIAFYALGITASVFHLANGLWTMGITWGVWTSEKAQQKALYVCGVFGLGLLAVGFSALGGMIAVGSGEGFEQARQIEDKMFNSRVEQGLVAADSHKKAHDEVEEEPAENADAEE</sequence>
<dbReference type="EMBL" id="SJPR01000001">
    <property type="protein sequence ID" value="TWU00181.1"/>
    <property type="molecule type" value="Genomic_DNA"/>
</dbReference>